<reference evidence="1 2" key="1">
    <citation type="journal article" date="2022" name="IScience">
        <title>An ultrasensitive nanofiber-based assay for enzymatic hydrolysis and deep-sea microbial degradation of cellulose.</title>
        <authorList>
            <person name="Tsudome M."/>
            <person name="Tachioka M."/>
            <person name="Miyazaki M."/>
            <person name="Uchimura K."/>
            <person name="Tsuda M."/>
            <person name="Takaki Y."/>
            <person name="Deguchi S."/>
        </authorList>
    </citation>
    <scope>NUCLEOTIDE SEQUENCE [LARGE SCALE GENOMIC DNA]</scope>
    <source>
        <strain evidence="1 2">GE09</strain>
    </source>
</reference>
<proteinExistence type="predicted"/>
<gene>
    <name evidence="1" type="ORF">MARGE09_P2613</name>
</gene>
<dbReference type="KEGG" id="marq:MARGE09_P2613"/>
<name>A0AAN1WIZ9_9GAMM</name>
<evidence type="ECO:0000313" key="1">
    <source>
        <dbReference type="EMBL" id="BCD98412.1"/>
    </source>
</evidence>
<sequence>MQKHSATPDSSKPPASITLDDWSHVRETINMLYLAVCQIEATMSDSNASVDTLTQSFTTLASHNNEVSQKIQRVANPDELNAFKDDIVETAARMNTNINSSVQAFQFYDRVCQRLDHVARSLEKVSGVMNDQDSLHEPKEWRRIQNDIKDSYTMEAERVMFEHIMDGGSIEDALKIYQQYFNHSTSHPRDDVDDVELF</sequence>
<dbReference type="EMBL" id="AP023086">
    <property type="protein sequence ID" value="BCD98412.1"/>
    <property type="molecule type" value="Genomic_DNA"/>
</dbReference>
<dbReference type="RefSeq" id="WP_236982723.1">
    <property type="nucleotide sequence ID" value="NZ_AP023086.1"/>
</dbReference>
<keyword evidence="2" id="KW-1185">Reference proteome</keyword>
<evidence type="ECO:0000313" key="2">
    <source>
        <dbReference type="Proteomes" id="UP001320119"/>
    </source>
</evidence>
<accession>A0AAN1WIZ9</accession>
<protein>
    <submittedName>
        <fullName evidence="1">Uncharacterized protein</fullName>
    </submittedName>
</protein>
<dbReference type="AlphaFoldDB" id="A0AAN1WIZ9"/>
<dbReference type="Proteomes" id="UP001320119">
    <property type="component" value="Chromosome"/>
</dbReference>
<organism evidence="1 2">
    <name type="scientific">Marinagarivorans cellulosilyticus</name>
    <dbReference type="NCBI Taxonomy" id="2721545"/>
    <lineage>
        <taxon>Bacteria</taxon>
        <taxon>Pseudomonadati</taxon>
        <taxon>Pseudomonadota</taxon>
        <taxon>Gammaproteobacteria</taxon>
        <taxon>Cellvibrionales</taxon>
        <taxon>Cellvibrionaceae</taxon>
        <taxon>Marinagarivorans</taxon>
    </lineage>
</organism>